<keyword evidence="5 7" id="KW-1133">Transmembrane helix</keyword>
<keyword evidence="6 7" id="KW-0472">Membrane</keyword>
<evidence type="ECO:0000259" key="9">
    <source>
        <dbReference type="PROSITE" id="PS50887"/>
    </source>
</evidence>
<dbReference type="GO" id="GO:0003824">
    <property type="term" value="F:catalytic activity"/>
    <property type="evidence" value="ECO:0007669"/>
    <property type="project" value="UniProtKB-ARBA"/>
</dbReference>
<dbReference type="CDD" id="cd06225">
    <property type="entry name" value="HAMP"/>
    <property type="match status" value="1"/>
</dbReference>
<evidence type="ECO:0000313" key="10">
    <source>
        <dbReference type="EMBL" id="SDY39157.1"/>
    </source>
</evidence>
<dbReference type="SMART" id="SM00267">
    <property type="entry name" value="GGDEF"/>
    <property type="match status" value="1"/>
</dbReference>
<dbReference type="InterPro" id="IPR003660">
    <property type="entry name" value="HAMP_dom"/>
</dbReference>
<dbReference type="Pfam" id="PF02743">
    <property type="entry name" value="dCache_1"/>
    <property type="match status" value="1"/>
</dbReference>
<evidence type="ECO:0000256" key="4">
    <source>
        <dbReference type="ARBA" id="ARBA00022692"/>
    </source>
</evidence>
<sequence>MAQRLILAGMTIILLNAFVLFSLLDHHLRQDLTALTSNQLLTLANYVAAQIDRDIVQRRELLEQLAEQIPLALLNDHRALAAWLAERHAINPLFSEGLVVLDRHGAVLTDYPPLPGRRALMLADRDCFQQAMQGEFAMGRPVLSTVSKVPVLPMAMPVQDAAGTVQAVLIGVAGLKSANFIEALYDTRVGATGGFVLVSPRDRLFLGSSDCSITLAPTPKTGIHRQHDQAMLGFRGVGIDVNAAGVEELAAIASVPTSGWFLVACIPTRELFAPIERLRHFMLWASVSLALVLLLVMAIGLRQQLRPLREAAHHAERMTQGESVFAPLPVRRNDEVGHLTTAFNRVLENLLESRAEMEYLARHDGLTGLPNRQLLATHIQHARARAQRHGYHLAILYLDLDGFKAINDGLGHGAGDCALRETAQRLSGVLRTEDTLARIGGDEFVILLADLEPEHAREITERVADKCLSVFEQPLRIDDHDCRLGTSIGLTLDAGERTLDALLTAADTAMYRAKESGRGRFCWADVYGVKKDDYCDKS</sequence>
<dbReference type="Gene3D" id="6.10.340.10">
    <property type="match status" value="1"/>
</dbReference>
<dbReference type="Gene3D" id="3.30.70.270">
    <property type="match status" value="1"/>
</dbReference>
<dbReference type="InterPro" id="IPR033479">
    <property type="entry name" value="dCache_1"/>
</dbReference>
<name>A0A1H3JH15_ALLWA</name>
<dbReference type="STRING" id="61595.SAMN05421644_15810"/>
<dbReference type="GO" id="GO:0005886">
    <property type="term" value="C:plasma membrane"/>
    <property type="evidence" value="ECO:0007669"/>
    <property type="project" value="UniProtKB-SubCell"/>
</dbReference>
<dbReference type="NCBIfam" id="TIGR00254">
    <property type="entry name" value="GGDEF"/>
    <property type="match status" value="1"/>
</dbReference>
<accession>A0A1H3JH15</accession>
<feature type="transmembrane region" description="Helical" evidence="7">
    <location>
        <begin position="281"/>
        <end position="301"/>
    </location>
</feature>
<dbReference type="AlphaFoldDB" id="A0A1H3JH15"/>
<dbReference type="CDD" id="cd12914">
    <property type="entry name" value="PDC1_DGC_like"/>
    <property type="match status" value="1"/>
</dbReference>
<gene>
    <name evidence="10" type="ORF">SAMN05421644_15810</name>
</gene>
<evidence type="ECO:0000256" key="5">
    <source>
        <dbReference type="ARBA" id="ARBA00022989"/>
    </source>
</evidence>
<protein>
    <submittedName>
        <fullName evidence="10">Diguanylate cyclase (GGDEF) domain-containing protein</fullName>
    </submittedName>
</protein>
<dbReference type="InterPro" id="IPR029787">
    <property type="entry name" value="Nucleotide_cyclase"/>
</dbReference>
<dbReference type="InterPro" id="IPR052163">
    <property type="entry name" value="DGC-Regulatory_Protein"/>
</dbReference>
<organism evidence="10 11">
    <name type="scientific">Allochromatium warmingii</name>
    <name type="common">Chromatium warmingii</name>
    <dbReference type="NCBI Taxonomy" id="61595"/>
    <lineage>
        <taxon>Bacteria</taxon>
        <taxon>Pseudomonadati</taxon>
        <taxon>Pseudomonadota</taxon>
        <taxon>Gammaproteobacteria</taxon>
        <taxon>Chromatiales</taxon>
        <taxon>Chromatiaceae</taxon>
        <taxon>Allochromatium</taxon>
    </lineage>
</organism>
<feature type="domain" description="HAMP" evidence="8">
    <location>
        <begin position="302"/>
        <end position="355"/>
    </location>
</feature>
<keyword evidence="11" id="KW-1185">Reference proteome</keyword>
<dbReference type="Gene3D" id="3.30.450.20">
    <property type="entry name" value="PAS domain"/>
    <property type="match status" value="1"/>
</dbReference>
<dbReference type="EMBL" id="FNOW01000058">
    <property type="protein sequence ID" value="SDY39157.1"/>
    <property type="molecule type" value="Genomic_DNA"/>
</dbReference>
<dbReference type="SUPFAM" id="SSF158472">
    <property type="entry name" value="HAMP domain-like"/>
    <property type="match status" value="1"/>
</dbReference>
<evidence type="ECO:0000313" key="11">
    <source>
        <dbReference type="Proteomes" id="UP000198672"/>
    </source>
</evidence>
<feature type="domain" description="GGDEF" evidence="9">
    <location>
        <begin position="391"/>
        <end position="526"/>
    </location>
</feature>
<dbReference type="Pfam" id="PF00990">
    <property type="entry name" value="GGDEF"/>
    <property type="match status" value="1"/>
</dbReference>
<evidence type="ECO:0000256" key="3">
    <source>
        <dbReference type="ARBA" id="ARBA00022475"/>
    </source>
</evidence>
<evidence type="ECO:0000259" key="8">
    <source>
        <dbReference type="PROSITE" id="PS50885"/>
    </source>
</evidence>
<dbReference type="GO" id="GO:0007165">
    <property type="term" value="P:signal transduction"/>
    <property type="evidence" value="ECO:0007669"/>
    <property type="project" value="InterPro"/>
</dbReference>
<dbReference type="InterPro" id="IPR043128">
    <property type="entry name" value="Rev_trsase/Diguanyl_cyclase"/>
</dbReference>
<keyword evidence="3" id="KW-1003">Cell membrane</keyword>
<dbReference type="FunFam" id="3.30.70.270:FF:000001">
    <property type="entry name" value="Diguanylate cyclase domain protein"/>
    <property type="match status" value="1"/>
</dbReference>
<evidence type="ECO:0000256" key="6">
    <source>
        <dbReference type="ARBA" id="ARBA00023136"/>
    </source>
</evidence>
<dbReference type="SUPFAM" id="SSF55073">
    <property type="entry name" value="Nucleotide cyclase"/>
    <property type="match status" value="1"/>
</dbReference>
<dbReference type="Proteomes" id="UP000198672">
    <property type="component" value="Unassembled WGS sequence"/>
</dbReference>
<reference evidence="11" key="1">
    <citation type="submission" date="2016-10" db="EMBL/GenBank/DDBJ databases">
        <authorList>
            <person name="Varghese N."/>
            <person name="Submissions S."/>
        </authorList>
    </citation>
    <scope>NUCLEOTIDE SEQUENCE [LARGE SCALE GENOMIC DNA]</scope>
    <source>
        <strain evidence="11">DSM 173</strain>
    </source>
</reference>
<dbReference type="PROSITE" id="PS50887">
    <property type="entry name" value="GGDEF"/>
    <property type="match status" value="1"/>
</dbReference>
<feature type="transmembrane region" description="Helical" evidence="7">
    <location>
        <begin position="6"/>
        <end position="24"/>
    </location>
</feature>
<dbReference type="PROSITE" id="PS50885">
    <property type="entry name" value="HAMP"/>
    <property type="match status" value="1"/>
</dbReference>
<dbReference type="PANTHER" id="PTHR46663">
    <property type="entry name" value="DIGUANYLATE CYCLASE DGCT-RELATED"/>
    <property type="match status" value="1"/>
</dbReference>
<comment type="subcellular location">
    <subcellularLocation>
        <location evidence="2">Cell membrane</location>
        <topology evidence="2">Multi-pass membrane protein</topology>
    </subcellularLocation>
</comment>
<dbReference type="SMART" id="SM00304">
    <property type="entry name" value="HAMP"/>
    <property type="match status" value="1"/>
</dbReference>
<evidence type="ECO:0000256" key="2">
    <source>
        <dbReference type="ARBA" id="ARBA00004651"/>
    </source>
</evidence>
<evidence type="ECO:0000256" key="1">
    <source>
        <dbReference type="ARBA" id="ARBA00001946"/>
    </source>
</evidence>
<evidence type="ECO:0000256" key="7">
    <source>
        <dbReference type="SAM" id="Phobius"/>
    </source>
</evidence>
<dbReference type="CDD" id="cd01949">
    <property type="entry name" value="GGDEF"/>
    <property type="match status" value="1"/>
</dbReference>
<dbReference type="Pfam" id="PF00672">
    <property type="entry name" value="HAMP"/>
    <property type="match status" value="1"/>
</dbReference>
<dbReference type="PANTHER" id="PTHR46663:SF3">
    <property type="entry name" value="SLL0267 PROTEIN"/>
    <property type="match status" value="1"/>
</dbReference>
<proteinExistence type="predicted"/>
<keyword evidence="4 7" id="KW-0812">Transmembrane</keyword>
<comment type="cofactor">
    <cofactor evidence="1">
        <name>Mg(2+)</name>
        <dbReference type="ChEBI" id="CHEBI:18420"/>
    </cofactor>
</comment>
<dbReference type="InterPro" id="IPR000160">
    <property type="entry name" value="GGDEF_dom"/>
</dbReference>